<evidence type="ECO:0000313" key="2">
    <source>
        <dbReference type="EMBL" id="POP48303.1"/>
    </source>
</evidence>
<comment type="caution">
    <text evidence="2">The sequence shown here is derived from an EMBL/GenBank/DDBJ whole genome shotgun (WGS) entry which is preliminary data.</text>
</comment>
<name>A0A2P5GP02_9ENTR</name>
<dbReference type="Proteomes" id="UP000237073">
    <property type="component" value="Unassembled WGS sequence"/>
</dbReference>
<dbReference type="Proteomes" id="UP000247005">
    <property type="component" value="Unassembled WGS sequence"/>
</dbReference>
<dbReference type="OrthoDB" id="6546850at2"/>
<evidence type="ECO:0000313" key="4">
    <source>
        <dbReference type="Proteomes" id="UP000247005"/>
    </source>
</evidence>
<dbReference type="AlphaFoldDB" id="A0A2P5GP02"/>
<reference evidence="3 4" key="1">
    <citation type="submission" date="2018-01" db="EMBL/GenBank/DDBJ databases">
        <title>Superficieibacter electus gen. nov., sp. nov., an extended-spectrum beta-lactamase possessing member of the Enterobacteriaceae family, isolated from intensive care unit surfaces.</title>
        <authorList>
            <person name="Potter R.F."/>
            <person name="D'Souza A.W."/>
        </authorList>
    </citation>
    <scope>NUCLEOTIDE SEQUENCE [LARGE SCALE GENOMIC DNA]</scope>
    <source>
        <strain evidence="2 4">BP-1</strain>
        <strain evidence="1 3">BP-2</strain>
    </source>
</reference>
<organism evidence="2 4">
    <name type="scientific">Superficieibacter electus</name>
    <dbReference type="NCBI Taxonomy" id="2022662"/>
    <lineage>
        <taxon>Bacteria</taxon>
        <taxon>Pseudomonadati</taxon>
        <taxon>Pseudomonadota</taxon>
        <taxon>Gammaproteobacteria</taxon>
        <taxon>Enterobacterales</taxon>
        <taxon>Enterobacteriaceae</taxon>
        <taxon>Superficieibacter</taxon>
    </lineage>
</organism>
<sequence length="79" mass="9745">MPRRYEIDIAFSAAVMKNPKGYLWLRSDDFIRELRARNWHFTQAEANKWIERYQPDFVDKTPDLSENRYWILRNMGRIH</sequence>
<dbReference type="RefSeq" id="WP_103676062.1">
    <property type="nucleotide sequence ID" value="NZ_PQGD01000010.1"/>
</dbReference>
<accession>A0A2P5GP02</accession>
<keyword evidence="3" id="KW-1185">Reference proteome</keyword>
<evidence type="ECO:0000313" key="3">
    <source>
        <dbReference type="Proteomes" id="UP000237073"/>
    </source>
</evidence>
<protein>
    <recommendedName>
        <fullName evidence="5">DNA polymerase V</fullName>
    </recommendedName>
</protein>
<proteinExistence type="predicted"/>
<gene>
    <name evidence="2" type="ORF">CHU32_13605</name>
    <name evidence="1" type="ORF">CHU33_10680</name>
</gene>
<dbReference type="EMBL" id="PQGD01000010">
    <property type="protein sequence ID" value="POP48303.1"/>
    <property type="molecule type" value="Genomic_DNA"/>
</dbReference>
<dbReference type="EMBL" id="PQGE01000008">
    <property type="protein sequence ID" value="POP44916.1"/>
    <property type="molecule type" value="Genomic_DNA"/>
</dbReference>
<evidence type="ECO:0000313" key="1">
    <source>
        <dbReference type="EMBL" id="POP44916.1"/>
    </source>
</evidence>
<evidence type="ECO:0008006" key="5">
    <source>
        <dbReference type="Google" id="ProtNLM"/>
    </source>
</evidence>